<evidence type="ECO:0000313" key="2">
    <source>
        <dbReference type="EMBL" id="KAK4032122.1"/>
    </source>
</evidence>
<evidence type="ECO:0000256" key="1">
    <source>
        <dbReference type="SAM" id="SignalP"/>
    </source>
</evidence>
<keyword evidence="1" id="KW-0732">Signal</keyword>
<accession>A0AAN6P790</accession>
<organism evidence="2 3">
    <name type="scientific">Parachaetomium inaequale</name>
    <dbReference type="NCBI Taxonomy" id="2588326"/>
    <lineage>
        <taxon>Eukaryota</taxon>
        <taxon>Fungi</taxon>
        <taxon>Dikarya</taxon>
        <taxon>Ascomycota</taxon>
        <taxon>Pezizomycotina</taxon>
        <taxon>Sordariomycetes</taxon>
        <taxon>Sordariomycetidae</taxon>
        <taxon>Sordariales</taxon>
        <taxon>Chaetomiaceae</taxon>
        <taxon>Parachaetomium</taxon>
    </lineage>
</organism>
<protein>
    <submittedName>
        <fullName evidence="2">Uncharacterized protein</fullName>
    </submittedName>
</protein>
<feature type="signal peptide" evidence="1">
    <location>
        <begin position="1"/>
        <end position="19"/>
    </location>
</feature>
<reference evidence="3" key="1">
    <citation type="journal article" date="2023" name="Mol. Phylogenet. Evol.">
        <title>Genome-scale phylogeny and comparative genomics of the fungal order Sordariales.</title>
        <authorList>
            <person name="Hensen N."/>
            <person name="Bonometti L."/>
            <person name="Westerberg I."/>
            <person name="Brannstrom I.O."/>
            <person name="Guillou S."/>
            <person name="Cros-Aarteil S."/>
            <person name="Calhoun S."/>
            <person name="Haridas S."/>
            <person name="Kuo A."/>
            <person name="Mondo S."/>
            <person name="Pangilinan J."/>
            <person name="Riley R."/>
            <person name="LaButti K."/>
            <person name="Andreopoulos B."/>
            <person name="Lipzen A."/>
            <person name="Chen C."/>
            <person name="Yan M."/>
            <person name="Daum C."/>
            <person name="Ng V."/>
            <person name="Clum A."/>
            <person name="Steindorff A."/>
            <person name="Ohm R.A."/>
            <person name="Martin F."/>
            <person name="Silar P."/>
            <person name="Natvig D.O."/>
            <person name="Lalanne C."/>
            <person name="Gautier V."/>
            <person name="Ament-Velasquez S.L."/>
            <person name="Kruys A."/>
            <person name="Hutchinson M.I."/>
            <person name="Powell A.J."/>
            <person name="Barry K."/>
            <person name="Miller A.N."/>
            <person name="Grigoriev I.V."/>
            <person name="Debuchy R."/>
            <person name="Gladieux P."/>
            <person name="Hiltunen Thoren M."/>
            <person name="Johannesson H."/>
        </authorList>
    </citation>
    <scope>NUCLEOTIDE SEQUENCE [LARGE SCALE GENOMIC DNA]</scope>
    <source>
        <strain evidence="3">CBS 284.82</strain>
    </source>
</reference>
<dbReference type="AlphaFoldDB" id="A0AAN6P790"/>
<dbReference type="Proteomes" id="UP001303115">
    <property type="component" value="Unassembled WGS sequence"/>
</dbReference>
<dbReference type="EMBL" id="MU854646">
    <property type="protein sequence ID" value="KAK4032122.1"/>
    <property type="molecule type" value="Genomic_DNA"/>
</dbReference>
<sequence length="99" mass="10253">MLATSAILALAGLVPVLLAAPADDVVARGGGINMVDACHQQYGNTWAAARSGSGKYDWYCVNSTNGNTGGIDLNAYCMRTYGGGSQAGNNGGLWDWYCT</sequence>
<gene>
    <name evidence="2" type="ORF">C8A01DRAFT_41438</name>
</gene>
<feature type="chain" id="PRO_5042817642" evidence="1">
    <location>
        <begin position="20"/>
        <end position="99"/>
    </location>
</feature>
<evidence type="ECO:0000313" key="3">
    <source>
        <dbReference type="Proteomes" id="UP001303115"/>
    </source>
</evidence>
<keyword evidence="3" id="KW-1185">Reference proteome</keyword>
<name>A0AAN6P790_9PEZI</name>
<proteinExistence type="predicted"/>
<comment type="caution">
    <text evidence="2">The sequence shown here is derived from an EMBL/GenBank/DDBJ whole genome shotgun (WGS) entry which is preliminary data.</text>
</comment>